<organism evidence="1 2">
    <name type="scientific">Gnathostoma spinigerum</name>
    <dbReference type="NCBI Taxonomy" id="75299"/>
    <lineage>
        <taxon>Eukaryota</taxon>
        <taxon>Metazoa</taxon>
        <taxon>Ecdysozoa</taxon>
        <taxon>Nematoda</taxon>
        <taxon>Chromadorea</taxon>
        <taxon>Rhabditida</taxon>
        <taxon>Spirurina</taxon>
        <taxon>Gnathostomatomorpha</taxon>
        <taxon>Gnathostomatoidea</taxon>
        <taxon>Gnathostomatidae</taxon>
        <taxon>Gnathostoma</taxon>
    </lineage>
</organism>
<keyword evidence="2" id="KW-1185">Reference proteome</keyword>
<proteinExistence type="predicted"/>
<gene>
    <name evidence="1" type="ORF">AB6A40_000642</name>
</gene>
<comment type="caution">
    <text evidence="1">The sequence shown here is derived from an EMBL/GenBank/DDBJ whole genome shotgun (WGS) entry which is preliminary data.</text>
</comment>
<sequence>MLYFTFDKGNSTVLVNNVPSALPRKKLVFLHFSTCDSGDTFVINLRIRTGLLSALDGIYGFHSSSWMFCRERRTSSVVCFDNTLYIMKSV</sequence>
<dbReference type="EMBL" id="JBGFUD010000189">
    <property type="protein sequence ID" value="MFH4973933.1"/>
    <property type="molecule type" value="Genomic_DNA"/>
</dbReference>
<evidence type="ECO:0000313" key="2">
    <source>
        <dbReference type="Proteomes" id="UP001608902"/>
    </source>
</evidence>
<protein>
    <submittedName>
        <fullName evidence="1">Uncharacterized protein</fullName>
    </submittedName>
</protein>
<reference evidence="1 2" key="1">
    <citation type="submission" date="2024-08" db="EMBL/GenBank/DDBJ databases">
        <title>Gnathostoma spinigerum genome.</title>
        <authorList>
            <person name="Gonzalez-Bertolin B."/>
            <person name="Monzon S."/>
            <person name="Zaballos A."/>
            <person name="Jimenez P."/>
            <person name="Dekumyoy P."/>
            <person name="Varona S."/>
            <person name="Cuesta I."/>
            <person name="Sumanam S."/>
            <person name="Adisakwattana P."/>
            <person name="Gasser R.B."/>
            <person name="Hernandez-Gonzalez A."/>
            <person name="Young N.D."/>
            <person name="Perteguer M.J."/>
        </authorList>
    </citation>
    <scope>NUCLEOTIDE SEQUENCE [LARGE SCALE GENOMIC DNA]</scope>
    <source>
        <strain evidence="1">AL3</strain>
        <tissue evidence="1">Liver</tissue>
    </source>
</reference>
<dbReference type="Proteomes" id="UP001608902">
    <property type="component" value="Unassembled WGS sequence"/>
</dbReference>
<name>A0ABD6EAZ9_9BILA</name>
<accession>A0ABD6EAZ9</accession>
<evidence type="ECO:0000313" key="1">
    <source>
        <dbReference type="EMBL" id="MFH4973933.1"/>
    </source>
</evidence>
<dbReference type="AlphaFoldDB" id="A0ABD6EAZ9"/>